<dbReference type="SUPFAM" id="SSF53756">
    <property type="entry name" value="UDP-Glycosyltransferase/glycogen phosphorylase"/>
    <property type="match status" value="1"/>
</dbReference>
<evidence type="ECO:0000259" key="1">
    <source>
        <dbReference type="Pfam" id="PF00534"/>
    </source>
</evidence>
<dbReference type="InterPro" id="IPR001296">
    <property type="entry name" value="Glyco_trans_1"/>
</dbReference>
<feature type="domain" description="Glycosyl transferase family 1" evidence="1">
    <location>
        <begin position="2"/>
        <end position="71"/>
    </location>
</feature>
<dbReference type="Pfam" id="PF00534">
    <property type="entry name" value="Glycos_transf_1"/>
    <property type="match status" value="1"/>
</dbReference>
<organism evidence="2">
    <name type="scientific">Fervidobacterium pennivorans</name>
    <dbReference type="NCBI Taxonomy" id="93466"/>
    <lineage>
        <taxon>Bacteria</taxon>
        <taxon>Thermotogati</taxon>
        <taxon>Thermotogota</taxon>
        <taxon>Thermotogae</taxon>
        <taxon>Thermotogales</taxon>
        <taxon>Fervidobacteriaceae</taxon>
        <taxon>Fervidobacterium</taxon>
    </lineage>
</organism>
<sequence length="81" mass="9577">MPIILRISRLIPSKEPDVLLDALKILNNKYKLKFKAITRGEGPLRGLIQRKINRYNLADKVSFVGKIPFWHYLNYMSHHQF</sequence>
<keyword evidence="2" id="KW-0808">Transferase</keyword>
<protein>
    <submittedName>
        <fullName evidence="2">Glycosyltransferase</fullName>
    </submittedName>
</protein>
<reference evidence="2" key="1">
    <citation type="journal article" date="2020" name="mSystems">
        <title>Genome- and Community-Level Interaction Insights into Carbon Utilization and Element Cycling Functions of Hydrothermarchaeota in Hydrothermal Sediment.</title>
        <authorList>
            <person name="Zhou Z."/>
            <person name="Liu Y."/>
            <person name="Xu W."/>
            <person name="Pan J."/>
            <person name="Luo Z.H."/>
            <person name="Li M."/>
        </authorList>
    </citation>
    <scope>NUCLEOTIDE SEQUENCE [LARGE SCALE GENOMIC DNA]</scope>
    <source>
        <strain evidence="2">SpSt-640</strain>
    </source>
</reference>
<gene>
    <name evidence="2" type="ORF">ENU12_09055</name>
</gene>
<comment type="caution">
    <text evidence="2">The sequence shown here is derived from an EMBL/GenBank/DDBJ whole genome shotgun (WGS) entry which is preliminary data.</text>
</comment>
<evidence type="ECO:0000313" key="2">
    <source>
        <dbReference type="EMBL" id="HGQ78023.1"/>
    </source>
</evidence>
<name>A0A7V4CPN9_FERPE</name>
<dbReference type="GO" id="GO:0016757">
    <property type="term" value="F:glycosyltransferase activity"/>
    <property type="evidence" value="ECO:0007669"/>
    <property type="project" value="InterPro"/>
</dbReference>
<dbReference type="Gene3D" id="3.40.50.2000">
    <property type="entry name" value="Glycogen Phosphorylase B"/>
    <property type="match status" value="1"/>
</dbReference>
<proteinExistence type="predicted"/>
<dbReference type="EMBL" id="DTBH01000187">
    <property type="protein sequence ID" value="HGQ78023.1"/>
    <property type="molecule type" value="Genomic_DNA"/>
</dbReference>
<dbReference type="AlphaFoldDB" id="A0A7V4CPN9"/>
<accession>A0A7V4CPN9</accession>